<keyword evidence="10 11" id="KW-0460">Magnesium</keyword>
<dbReference type="PIRSF" id="PIRSF037839">
    <property type="entry name" value="Ribonuclease_H"/>
    <property type="match status" value="1"/>
</dbReference>
<feature type="binding site" evidence="12">
    <location>
        <position position="79"/>
    </location>
    <ligand>
        <name>Mg(2+)</name>
        <dbReference type="ChEBI" id="CHEBI:18420"/>
        <label>1</label>
    </ligand>
</feature>
<evidence type="ECO:0000256" key="7">
    <source>
        <dbReference type="ARBA" id="ARBA00022723"/>
    </source>
</evidence>
<dbReference type="InterPro" id="IPR002156">
    <property type="entry name" value="RNaseH_domain"/>
</dbReference>
<comment type="similarity">
    <text evidence="3 11">Belongs to the RNase H family.</text>
</comment>
<dbReference type="GO" id="GO:0004523">
    <property type="term" value="F:RNA-DNA hybrid ribonuclease activity"/>
    <property type="evidence" value="ECO:0007669"/>
    <property type="project" value="UniProtKB-UniRule"/>
</dbReference>
<keyword evidence="8 11" id="KW-0255">Endonuclease</keyword>
<keyword evidence="9 11" id="KW-0378">Hydrolase</keyword>
<evidence type="ECO:0000313" key="14">
    <source>
        <dbReference type="EMBL" id="EEN82034.1"/>
    </source>
</evidence>
<keyword evidence="7 11" id="KW-0479">Metal-binding</keyword>
<evidence type="ECO:0000256" key="1">
    <source>
        <dbReference type="ARBA" id="ARBA00001946"/>
    </source>
</evidence>
<gene>
    <name evidence="14" type="ORF">POREN0001_1938</name>
</gene>
<dbReference type="RefSeq" id="WP_004335139.1">
    <property type="nucleotide sequence ID" value="NZ_ACNN01000035.1"/>
</dbReference>
<dbReference type="EC" id="3.1.26.4" evidence="4 11"/>
<feature type="domain" description="RNase H type-1" evidence="13">
    <location>
        <begin position="70"/>
        <end position="205"/>
    </location>
</feature>
<dbReference type="Proteomes" id="UP000004295">
    <property type="component" value="Unassembled WGS sequence"/>
</dbReference>
<reference evidence="14 15" key="1">
    <citation type="submission" date="2009-04" db="EMBL/GenBank/DDBJ databases">
        <authorList>
            <person name="Sebastian Y."/>
            <person name="Madupu R."/>
            <person name="Durkin A.S."/>
            <person name="Torralba M."/>
            <person name="Methe B."/>
            <person name="Sutton G.G."/>
            <person name="Strausberg R.L."/>
            <person name="Nelson K.E."/>
        </authorList>
    </citation>
    <scope>NUCLEOTIDE SEQUENCE [LARGE SCALE GENOMIC DNA]</scope>
    <source>
        <strain evidence="15">ATCC 35406 / DSM 24491 / JCM 8526 / CCUG 16442 / BCRC 14492 / NCTC 13058 / HG 370</strain>
    </source>
</reference>
<proteinExistence type="inferred from homology"/>
<dbReference type="AlphaFoldDB" id="C3JCS0"/>
<evidence type="ECO:0000256" key="8">
    <source>
        <dbReference type="ARBA" id="ARBA00022759"/>
    </source>
</evidence>
<evidence type="ECO:0000256" key="9">
    <source>
        <dbReference type="ARBA" id="ARBA00022801"/>
    </source>
</evidence>
<dbReference type="GO" id="GO:0046872">
    <property type="term" value="F:metal ion binding"/>
    <property type="evidence" value="ECO:0007669"/>
    <property type="project" value="UniProtKB-KW"/>
</dbReference>
<dbReference type="Gene3D" id="3.40.970.10">
    <property type="entry name" value="Ribonuclease H1, N-terminal domain"/>
    <property type="match status" value="1"/>
</dbReference>
<dbReference type="SUPFAM" id="SSF55658">
    <property type="entry name" value="L9 N-domain-like"/>
    <property type="match status" value="1"/>
</dbReference>
<comment type="cofactor">
    <cofactor evidence="12">
        <name>Mn(2+)</name>
        <dbReference type="ChEBI" id="CHEBI:29035"/>
    </cofactor>
    <cofactor evidence="12">
        <name>Mg(2+)</name>
        <dbReference type="ChEBI" id="CHEBI:18420"/>
    </cofactor>
    <text evidence="12">Binds 2 metal ions per subunit. Manganese or magnesium.</text>
</comment>
<organism evidence="14 15">
    <name type="scientific">Porphyromonas endodontalis (strain ATCC 35406 / DSM 24491 / JCM 8526 / CCUG 16442 / BCRC 14492 / NCTC 13058 / HG 370)</name>
    <name type="common">Bacteroides endodontalis</name>
    <dbReference type="NCBI Taxonomy" id="553175"/>
    <lineage>
        <taxon>Bacteria</taxon>
        <taxon>Pseudomonadati</taxon>
        <taxon>Bacteroidota</taxon>
        <taxon>Bacteroidia</taxon>
        <taxon>Bacteroidales</taxon>
        <taxon>Porphyromonadaceae</taxon>
        <taxon>Porphyromonas</taxon>
    </lineage>
</organism>
<dbReference type="GO" id="GO:0003676">
    <property type="term" value="F:nucleic acid binding"/>
    <property type="evidence" value="ECO:0007669"/>
    <property type="project" value="UniProtKB-UniRule"/>
</dbReference>
<comment type="caution">
    <text evidence="14">The sequence shown here is derived from an EMBL/GenBank/DDBJ whole genome shotgun (WGS) entry which is preliminary data.</text>
</comment>
<dbReference type="InterPro" id="IPR012337">
    <property type="entry name" value="RNaseH-like_sf"/>
</dbReference>
<dbReference type="GeneID" id="93366283"/>
<feature type="binding site" evidence="12">
    <location>
        <position position="201"/>
    </location>
    <ligand>
        <name>Mg(2+)</name>
        <dbReference type="ChEBI" id="CHEBI:18420"/>
        <label>1</label>
    </ligand>
</feature>
<dbReference type="eggNOG" id="COG3341">
    <property type="taxonomic scope" value="Bacteria"/>
</dbReference>
<dbReference type="GO" id="GO:0005737">
    <property type="term" value="C:cytoplasm"/>
    <property type="evidence" value="ECO:0007669"/>
    <property type="project" value="UniProtKB-SubCell"/>
</dbReference>
<dbReference type="Gene3D" id="3.30.420.10">
    <property type="entry name" value="Ribonuclease H-like superfamily/Ribonuclease H"/>
    <property type="match status" value="1"/>
</dbReference>
<dbReference type="InterPro" id="IPR037056">
    <property type="entry name" value="RNase_H1_N_sf"/>
</dbReference>
<dbReference type="Pfam" id="PF00075">
    <property type="entry name" value="RNase_H"/>
    <property type="match status" value="1"/>
</dbReference>
<evidence type="ECO:0000256" key="4">
    <source>
        <dbReference type="ARBA" id="ARBA00012180"/>
    </source>
</evidence>
<evidence type="ECO:0000256" key="11">
    <source>
        <dbReference type="PIRNR" id="PIRNR037839"/>
    </source>
</evidence>
<dbReference type="Pfam" id="PF01693">
    <property type="entry name" value="Cauli_VI"/>
    <property type="match status" value="1"/>
</dbReference>
<evidence type="ECO:0000259" key="13">
    <source>
        <dbReference type="PROSITE" id="PS50879"/>
    </source>
</evidence>
<evidence type="ECO:0000256" key="5">
    <source>
        <dbReference type="ARBA" id="ARBA00017721"/>
    </source>
</evidence>
<name>C3JCS0_POREA</name>
<dbReference type="STRING" id="553175.POREN0001_1938"/>
<evidence type="ECO:0000256" key="12">
    <source>
        <dbReference type="PIRSR" id="PIRSR037839-1"/>
    </source>
</evidence>
<dbReference type="PROSITE" id="PS50879">
    <property type="entry name" value="RNASE_H_1"/>
    <property type="match status" value="1"/>
</dbReference>
<keyword evidence="11" id="KW-0963">Cytoplasm</keyword>
<comment type="catalytic activity">
    <reaction evidence="11">
        <text>Endonucleolytic cleavage to 5'-phosphomonoester.</text>
        <dbReference type="EC" id="3.1.26.4"/>
    </reaction>
</comment>
<dbReference type="FunFam" id="3.40.970.10:FF:000002">
    <property type="entry name" value="Ribonuclease H"/>
    <property type="match status" value="1"/>
</dbReference>
<dbReference type="InterPro" id="IPR017290">
    <property type="entry name" value="RNase_H_bac"/>
</dbReference>
<evidence type="ECO:0000256" key="3">
    <source>
        <dbReference type="ARBA" id="ARBA00005300"/>
    </source>
</evidence>
<comment type="subcellular location">
    <subcellularLocation>
        <location evidence="11">Cytoplasm</location>
    </subcellularLocation>
</comment>
<evidence type="ECO:0000256" key="2">
    <source>
        <dbReference type="ARBA" id="ARBA00004065"/>
    </source>
</evidence>
<dbReference type="InterPro" id="IPR036397">
    <property type="entry name" value="RNaseH_sf"/>
</dbReference>
<dbReference type="EMBL" id="ACNN01000035">
    <property type="protein sequence ID" value="EEN82034.1"/>
    <property type="molecule type" value="Genomic_DNA"/>
</dbReference>
<comment type="cofactor">
    <cofactor evidence="1">
        <name>Mg(2+)</name>
        <dbReference type="ChEBI" id="CHEBI:18420"/>
    </cofactor>
</comment>
<feature type="binding site" evidence="12">
    <location>
        <position position="139"/>
    </location>
    <ligand>
        <name>Mg(2+)</name>
        <dbReference type="ChEBI" id="CHEBI:18420"/>
        <label>2</label>
    </ligand>
</feature>
<dbReference type="InterPro" id="IPR009027">
    <property type="entry name" value="Ribosomal_bL9/RNase_H1_N"/>
</dbReference>
<keyword evidence="6 11" id="KW-0540">Nuclease</keyword>
<sequence length="205" mass="22407">MAKKFYVVWVGRIPGVYASWGECKEQVEGFTGAKYKSFSTELEAQRAYSGSPLPSSLGVAAKGGRSGADYPIFPSIAVDGASSGNPGMCEYRGVNADSHEVIFASQQFFGTNNIAEFLAIVHAMALCLQQGVRTPIYSDSRTAMAWVRTGKCKTTLKPSEKSAFALDLIRRAEAWLAQNPPEVRVPLLKWKTEVWGEIPADYGRK</sequence>
<keyword evidence="12" id="KW-0464">Manganese</keyword>
<comment type="function">
    <text evidence="2 11">Endonuclease that specifically degrades the RNA of RNA-DNA hybrids.</text>
</comment>
<evidence type="ECO:0000256" key="10">
    <source>
        <dbReference type="ARBA" id="ARBA00022842"/>
    </source>
</evidence>
<keyword evidence="15" id="KW-1185">Reference proteome</keyword>
<dbReference type="SUPFAM" id="SSF53098">
    <property type="entry name" value="Ribonuclease H-like"/>
    <property type="match status" value="1"/>
</dbReference>
<evidence type="ECO:0000313" key="15">
    <source>
        <dbReference type="Proteomes" id="UP000004295"/>
    </source>
</evidence>
<protein>
    <recommendedName>
        <fullName evidence="5 11">Ribonuclease H</fullName>
        <ecNumber evidence="4 11">3.1.26.4</ecNumber>
    </recommendedName>
</protein>
<feature type="binding site" evidence="12">
    <location>
        <position position="116"/>
    </location>
    <ligand>
        <name>Mg(2+)</name>
        <dbReference type="ChEBI" id="CHEBI:18420"/>
        <label>2</label>
    </ligand>
</feature>
<evidence type="ECO:0000256" key="6">
    <source>
        <dbReference type="ARBA" id="ARBA00022722"/>
    </source>
</evidence>
<dbReference type="InterPro" id="IPR011320">
    <property type="entry name" value="RNase_H1_N"/>
</dbReference>
<accession>C3JCS0</accession>